<evidence type="ECO:0000259" key="2">
    <source>
        <dbReference type="Pfam" id="PF01370"/>
    </source>
</evidence>
<keyword evidence="5" id="KW-1185">Reference proteome</keyword>
<dbReference type="InterPro" id="IPR001509">
    <property type="entry name" value="Epimerase_deHydtase"/>
</dbReference>
<dbReference type="EMBL" id="WQLA01000001">
    <property type="protein sequence ID" value="MVN90333.1"/>
    <property type="molecule type" value="Genomic_DNA"/>
</dbReference>
<protein>
    <submittedName>
        <fullName evidence="4">TIGR01777 family protein</fullName>
    </submittedName>
</protein>
<evidence type="ECO:0000313" key="4">
    <source>
        <dbReference type="EMBL" id="MVN90333.1"/>
    </source>
</evidence>
<dbReference type="RefSeq" id="WP_157540094.1">
    <property type="nucleotide sequence ID" value="NZ_WQLA01000001.1"/>
</dbReference>
<comment type="caution">
    <text evidence="4">The sequence shown here is derived from an EMBL/GenBank/DDBJ whole genome shotgun (WGS) entry which is preliminary data.</text>
</comment>
<dbReference type="InterPro" id="IPR013549">
    <property type="entry name" value="DUF1731"/>
</dbReference>
<accession>A0A6I4IPN6</accession>
<organism evidence="4 5">
    <name type="scientific">Mucilaginibacter aquatilis</name>
    <dbReference type="NCBI Taxonomy" id="1517760"/>
    <lineage>
        <taxon>Bacteria</taxon>
        <taxon>Pseudomonadati</taxon>
        <taxon>Bacteroidota</taxon>
        <taxon>Sphingobacteriia</taxon>
        <taxon>Sphingobacteriales</taxon>
        <taxon>Sphingobacteriaceae</taxon>
        <taxon>Mucilaginibacter</taxon>
    </lineage>
</organism>
<dbReference type="InterPro" id="IPR036291">
    <property type="entry name" value="NAD(P)-bd_dom_sf"/>
</dbReference>
<evidence type="ECO:0000313" key="5">
    <source>
        <dbReference type="Proteomes" id="UP000434850"/>
    </source>
</evidence>
<proteinExistence type="inferred from homology"/>
<dbReference type="InterPro" id="IPR010099">
    <property type="entry name" value="SDR39U1"/>
</dbReference>
<dbReference type="Proteomes" id="UP000434850">
    <property type="component" value="Unassembled WGS sequence"/>
</dbReference>
<name>A0A6I4IPN6_9SPHI</name>
<dbReference type="Gene3D" id="3.40.50.720">
    <property type="entry name" value="NAD(P)-binding Rossmann-like Domain"/>
    <property type="match status" value="1"/>
</dbReference>
<dbReference type="Pfam" id="PF08338">
    <property type="entry name" value="DUF1731"/>
    <property type="match status" value="1"/>
</dbReference>
<evidence type="ECO:0000259" key="3">
    <source>
        <dbReference type="Pfam" id="PF08338"/>
    </source>
</evidence>
<reference evidence="4 5" key="1">
    <citation type="submission" date="2019-12" db="EMBL/GenBank/DDBJ databases">
        <title>Mucilaginibacter sp. HME9299 genome sequencing and assembly.</title>
        <authorList>
            <person name="Kang H."/>
            <person name="Kim H."/>
            <person name="Joh K."/>
        </authorList>
    </citation>
    <scope>NUCLEOTIDE SEQUENCE [LARGE SCALE GENOMIC DNA]</scope>
    <source>
        <strain evidence="4 5">HME9299</strain>
    </source>
</reference>
<dbReference type="PANTHER" id="PTHR11092:SF0">
    <property type="entry name" value="EPIMERASE FAMILY PROTEIN SDR39U1"/>
    <property type="match status" value="1"/>
</dbReference>
<dbReference type="NCBIfam" id="TIGR01777">
    <property type="entry name" value="yfcH"/>
    <property type="match status" value="1"/>
</dbReference>
<dbReference type="SUPFAM" id="SSF51735">
    <property type="entry name" value="NAD(P)-binding Rossmann-fold domains"/>
    <property type="match status" value="1"/>
</dbReference>
<dbReference type="PANTHER" id="PTHR11092">
    <property type="entry name" value="SUGAR NUCLEOTIDE EPIMERASE RELATED"/>
    <property type="match status" value="1"/>
</dbReference>
<dbReference type="OrthoDB" id="9801773at2"/>
<dbReference type="Pfam" id="PF01370">
    <property type="entry name" value="Epimerase"/>
    <property type="match status" value="1"/>
</dbReference>
<gene>
    <name evidence="4" type="ORF">GO816_04265</name>
</gene>
<dbReference type="AlphaFoldDB" id="A0A6I4IPN6"/>
<evidence type="ECO:0000256" key="1">
    <source>
        <dbReference type="ARBA" id="ARBA00009353"/>
    </source>
</evidence>
<sequence>MQKHVLITGGTGLIGQQLTQQLLNKGYTVSHLSRKPGNHKNVATFLWDLQKNEIDKRSVDGVDTIVHLAGTGIADKRWTEKRKAEILESRTKSIGLIYDLLKSKPNHSVKHVISASGVGYYSDRGDRILTEDDTPAHDFLGKCCVEWENAVDDGKQLGINVTKFRTGVVLTKKEGALPQLALPVKLGVGSPLGSGNQWVSWLHLQDAVGMYLDAIEGKLQPGTYNMAAPNPVTNKELTKAVAWQLKRPLWAPNVPAFIIKLLFGELSTLVLGSTRVSTNKIEEAGYKFKFAHLADALKDIYG</sequence>
<comment type="similarity">
    <text evidence="1">Belongs to the NAD(P)-dependent epimerase/dehydratase family. SDR39U1 subfamily.</text>
</comment>
<feature type="domain" description="NAD-dependent epimerase/dehydratase" evidence="2">
    <location>
        <begin position="5"/>
        <end position="227"/>
    </location>
</feature>
<feature type="domain" description="DUF1731" evidence="3">
    <location>
        <begin position="254"/>
        <end position="300"/>
    </location>
</feature>